<feature type="signal peptide" evidence="1">
    <location>
        <begin position="1"/>
        <end position="26"/>
    </location>
</feature>
<protein>
    <submittedName>
        <fullName evidence="2">Uncharacterized protein</fullName>
    </submittedName>
</protein>
<name>A0ABP5KBM6_9ACTN</name>
<evidence type="ECO:0000313" key="2">
    <source>
        <dbReference type="EMBL" id="GAA2128742.1"/>
    </source>
</evidence>
<feature type="chain" id="PRO_5045431339" evidence="1">
    <location>
        <begin position="27"/>
        <end position="178"/>
    </location>
</feature>
<dbReference type="RefSeq" id="WP_344304557.1">
    <property type="nucleotide sequence ID" value="NZ_BAAAQQ010000013.1"/>
</dbReference>
<evidence type="ECO:0000256" key="1">
    <source>
        <dbReference type="SAM" id="SignalP"/>
    </source>
</evidence>
<dbReference type="EMBL" id="BAAAQQ010000013">
    <property type="protein sequence ID" value="GAA2128742.1"/>
    <property type="molecule type" value="Genomic_DNA"/>
</dbReference>
<reference evidence="3" key="1">
    <citation type="journal article" date="2019" name="Int. J. Syst. Evol. Microbiol.">
        <title>The Global Catalogue of Microorganisms (GCM) 10K type strain sequencing project: providing services to taxonomists for standard genome sequencing and annotation.</title>
        <authorList>
            <consortium name="The Broad Institute Genomics Platform"/>
            <consortium name="The Broad Institute Genome Sequencing Center for Infectious Disease"/>
            <person name="Wu L."/>
            <person name="Ma J."/>
        </authorList>
    </citation>
    <scope>NUCLEOTIDE SEQUENCE [LARGE SCALE GENOMIC DNA]</scope>
    <source>
        <strain evidence="3">JCM 16021</strain>
    </source>
</reference>
<accession>A0ABP5KBM6</accession>
<sequence length="178" mass="17145">MSHRRVPLILLTALVLSLASVPAATADQTAISQASITLVGGGLSITAPADAGSIASRSNEVGAITVSGQLGLVQVTDSRGAPPGSGWTATAISTAFTPPSGPAIGAASVGYTVGTIDKTGTATYAANDPVNLTGVSPVVTATGVTGDNSASWNPTISIAIGAGMAAGVYAGSITHSVS</sequence>
<organism evidence="2 3">
    <name type="scientific">Nocardioides bigeumensis</name>
    <dbReference type="NCBI Taxonomy" id="433657"/>
    <lineage>
        <taxon>Bacteria</taxon>
        <taxon>Bacillati</taxon>
        <taxon>Actinomycetota</taxon>
        <taxon>Actinomycetes</taxon>
        <taxon>Propionibacteriales</taxon>
        <taxon>Nocardioidaceae</taxon>
        <taxon>Nocardioides</taxon>
    </lineage>
</organism>
<keyword evidence="3" id="KW-1185">Reference proteome</keyword>
<gene>
    <name evidence="2" type="ORF">GCM10009843_29550</name>
</gene>
<evidence type="ECO:0000313" key="3">
    <source>
        <dbReference type="Proteomes" id="UP001500575"/>
    </source>
</evidence>
<proteinExistence type="predicted"/>
<comment type="caution">
    <text evidence="2">The sequence shown here is derived from an EMBL/GenBank/DDBJ whole genome shotgun (WGS) entry which is preliminary data.</text>
</comment>
<keyword evidence="1" id="KW-0732">Signal</keyword>
<dbReference type="Proteomes" id="UP001500575">
    <property type="component" value="Unassembled WGS sequence"/>
</dbReference>